<feature type="transmembrane region" description="Helical" evidence="2">
    <location>
        <begin position="205"/>
        <end position="225"/>
    </location>
</feature>
<feature type="transmembrane region" description="Helical" evidence="2">
    <location>
        <begin position="117"/>
        <end position="138"/>
    </location>
</feature>
<keyword evidence="2" id="KW-0472">Membrane</keyword>
<feature type="region of interest" description="Disordered" evidence="1">
    <location>
        <begin position="344"/>
        <end position="393"/>
    </location>
</feature>
<dbReference type="InParanoid" id="G4TUH7"/>
<protein>
    <submittedName>
        <fullName evidence="3">Uncharacterized protein</fullName>
    </submittedName>
</protein>
<dbReference type="OrthoDB" id="3197626at2759"/>
<proteinExistence type="predicted"/>
<reference evidence="3 4" key="1">
    <citation type="journal article" date="2011" name="PLoS Pathog.">
        <title>Endophytic Life Strategies Decoded by Genome and Transcriptome Analyses of the Mutualistic Root Symbiont Piriformospora indica.</title>
        <authorList>
            <person name="Zuccaro A."/>
            <person name="Lahrmann U."/>
            <person name="Guldener U."/>
            <person name="Langen G."/>
            <person name="Pfiffi S."/>
            <person name="Biedenkopf D."/>
            <person name="Wong P."/>
            <person name="Samans B."/>
            <person name="Grimm C."/>
            <person name="Basiewicz M."/>
            <person name="Murat C."/>
            <person name="Martin F."/>
            <person name="Kogel K.H."/>
        </authorList>
    </citation>
    <scope>NUCLEOTIDE SEQUENCE [LARGE SCALE GENOMIC DNA]</scope>
    <source>
        <strain evidence="3 4">DSM 11827</strain>
    </source>
</reference>
<dbReference type="EMBL" id="CAFZ01000380">
    <property type="protein sequence ID" value="CCA74970.1"/>
    <property type="molecule type" value="Genomic_DNA"/>
</dbReference>
<dbReference type="Proteomes" id="UP000007148">
    <property type="component" value="Unassembled WGS sequence"/>
</dbReference>
<feature type="transmembrane region" description="Helical" evidence="2">
    <location>
        <begin position="20"/>
        <end position="42"/>
    </location>
</feature>
<evidence type="ECO:0000313" key="3">
    <source>
        <dbReference type="EMBL" id="CCA74970.1"/>
    </source>
</evidence>
<keyword evidence="2" id="KW-0812">Transmembrane</keyword>
<feature type="compositionally biased region" description="Polar residues" evidence="1">
    <location>
        <begin position="372"/>
        <end position="381"/>
    </location>
</feature>
<evidence type="ECO:0000313" key="4">
    <source>
        <dbReference type="Proteomes" id="UP000007148"/>
    </source>
</evidence>
<keyword evidence="2" id="KW-1133">Transmembrane helix</keyword>
<feature type="transmembrane region" description="Helical" evidence="2">
    <location>
        <begin position="87"/>
        <end position="105"/>
    </location>
</feature>
<evidence type="ECO:0000256" key="2">
    <source>
        <dbReference type="SAM" id="Phobius"/>
    </source>
</evidence>
<dbReference type="OMA" id="RYCLLFT"/>
<dbReference type="AlphaFoldDB" id="G4TUH7"/>
<evidence type="ECO:0000256" key="1">
    <source>
        <dbReference type="SAM" id="MobiDB-lite"/>
    </source>
</evidence>
<accession>G4TUH7</accession>
<organism evidence="3 4">
    <name type="scientific">Serendipita indica (strain DSM 11827)</name>
    <name type="common">Root endophyte fungus</name>
    <name type="synonym">Piriformospora indica</name>
    <dbReference type="NCBI Taxonomy" id="1109443"/>
    <lineage>
        <taxon>Eukaryota</taxon>
        <taxon>Fungi</taxon>
        <taxon>Dikarya</taxon>
        <taxon>Basidiomycota</taxon>
        <taxon>Agaricomycotina</taxon>
        <taxon>Agaricomycetes</taxon>
        <taxon>Sebacinales</taxon>
        <taxon>Serendipitaceae</taxon>
        <taxon>Serendipita</taxon>
    </lineage>
</organism>
<sequence length="393" mass="43419">MVNWSDPLVIAKCGAIFSNLAHVCAGAYTFDICVAFVDYDWAIISRKRPWRHTMILYFLCKYTMLFSIIGMLIALNTTTKVDCQALYTYNQFFGSAAIGTASTLLMLRTIAIWNKNWFVTIPLVLISLGHWSILMYSVTAVRAVFNVDAKTCVVVSTGNQHNNLTLNLLYLYTMFVDLVVLIVSITGLLLTPGRSSLWKLLFKDGIVFFLVAFICNALAASVLLLDLNPAMNLMFSIPAACLTAGAAARSYIRLSNWSNQDVYVHNSSNPGRGGITTRKGGMPDRHVATNMSAVNWSRPRQTDIELGVARDDSSDDYKGTMRTVGFERGVAGQKDGIMITTDTFTNEETKQKKKRASNASSLEFDSARSFPEDTNQPSTHTYGKGIPAAGGRW</sequence>
<name>G4TUH7_SERID</name>
<dbReference type="eggNOG" id="ENOG502SJAY">
    <property type="taxonomic scope" value="Eukaryota"/>
</dbReference>
<gene>
    <name evidence="3" type="ORF">PIIN_08950</name>
</gene>
<comment type="caution">
    <text evidence="3">The sequence shown here is derived from an EMBL/GenBank/DDBJ whole genome shotgun (WGS) entry which is preliminary data.</text>
</comment>
<feature type="transmembrane region" description="Helical" evidence="2">
    <location>
        <begin position="54"/>
        <end position="75"/>
    </location>
</feature>
<dbReference type="HOGENOM" id="CLU_059054_1_1_1"/>
<keyword evidence="4" id="KW-1185">Reference proteome</keyword>
<feature type="transmembrane region" description="Helical" evidence="2">
    <location>
        <begin position="169"/>
        <end position="193"/>
    </location>
</feature>